<dbReference type="InterPro" id="IPR002302">
    <property type="entry name" value="Leu-tRNA-ligase"/>
</dbReference>
<reference evidence="16 18" key="2">
    <citation type="submission" date="2017-02" db="EMBL/GenBank/DDBJ databases">
        <title>Draft genome of Acidibacillus ferrooxidans Huett2.</title>
        <authorList>
            <person name="Schopf S."/>
        </authorList>
    </citation>
    <scope>NUCLEOTIDE SEQUENCE [LARGE SCALE GENOMIC DNA]</scope>
    <source>
        <strain evidence="16 18">Huett2</strain>
    </source>
</reference>
<comment type="catalytic activity">
    <reaction evidence="8 9">
        <text>tRNA(Leu) + L-leucine + ATP = L-leucyl-tRNA(Leu) + AMP + diphosphate</text>
        <dbReference type="Rhea" id="RHEA:11688"/>
        <dbReference type="Rhea" id="RHEA-COMP:9613"/>
        <dbReference type="Rhea" id="RHEA-COMP:9622"/>
        <dbReference type="ChEBI" id="CHEBI:30616"/>
        <dbReference type="ChEBI" id="CHEBI:33019"/>
        <dbReference type="ChEBI" id="CHEBI:57427"/>
        <dbReference type="ChEBI" id="CHEBI:78442"/>
        <dbReference type="ChEBI" id="CHEBI:78494"/>
        <dbReference type="ChEBI" id="CHEBI:456215"/>
        <dbReference type="EC" id="6.1.1.4"/>
    </reaction>
</comment>
<dbReference type="InterPro" id="IPR025709">
    <property type="entry name" value="Leu_tRNA-synth_edit"/>
</dbReference>
<evidence type="ECO:0000256" key="3">
    <source>
        <dbReference type="ARBA" id="ARBA00022598"/>
    </source>
</evidence>
<evidence type="ECO:0000256" key="7">
    <source>
        <dbReference type="ARBA" id="ARBA00023146"/>
    </source>
</evidence>
<keyword evidence="18" id="KW-1185">Reference proteome</keyword>
<dbReference type="CDD" id="cd07958">
    <property type="entry name" value="Anticodon_Ia_Leu_BEm"/>
    <property type="match status" value="1"/>
</dbReference>
<evidence type="ECO:0000256" key="6">
    <source>
        <dbReference type="ARBA" id="ARBA00022917"/>
    </source>
</evidence>
<dbReference type="EMBL" id="LSUQ01000095">
    <property type="protein sequence ID" value="OAG86696.1"/>
    <property type="molecule type" value="Genomic_DNA"/>
</dbReference>
<feature type="binding site" evidence="9">
    <location>
        <position position="584"/>
    </location>
    <ligand>
        <name>ATP</name>
        <dbReference type="ChEBI" id="CHEBI:30616"/>
    </ligand>
</feature>
<accession>A0A162RTU7</accession>
<evidence type="ECO:0000256" key="1">
    <source>
        <dbReference type="ARBA" id="ARBA00005594"/>
    </source>
</evidence>
<dbReference type="CDD" id="cd00812">
    <property type="entry name" value="LeuRS_core"/>
    <property type="match status" value="1"/>
</dbReference>
<dbReference type="Gene3D" id="3.40.50.620">
    <property type="entry name" value="HUPs"/>
    <property type="match status" value="2"/>
</dbReference>
<evidence type="ECO:0000259" key="11">
    <source>
        <dbReference type="Pfam" id="PF00133"/>
    </source>
</evidence>
<dbReference type="FunFam" id="3.40.50.620:FF:000077">
    <property type="entry name" value="Leucine--tRNA ligase"/>
    <property type="match status" value="1"/>
</dbReference>
<comment type="caution">
    <text evidence="9">Lacks conserved residue(s) required for the propagation of feature annotation.</text>
</comment>
<dbReference type="Proteomes" id="UP000077421">
    <property type="component" value="Unassembled WGS sequence"/>
</dbReference>
<dbReference type="SUPFAM" id="SSF52374">
    <property type="entry name" value="Nucleotidylyl transferase"/>
    <property type="match status" value="1"/>
</dbReference>
<evidence type="ECO:0000259" key="12">
    <source>
        <dbReference type="Pfam" id="PF08264"/>
    </source>
</evidence>
<feature type="short sequence motif" description="'KMSKS' region" evidence="9">
    <location>
        <begin position="581"/>
        <end position="585"/>
    </location>
</feature>
<dbReference type="GO" id="GO:0005829">
    <property type="term" value="C:cytosol"/>
    <property type="evidence" value="ECO:0007669"/>
    <property type="project" value="TreeGrafter"/>
</dbReference>
<keyword evidence="4 9" id="KW-0547">Nucleotide-binding</keyword>
<dbReference type="FunFam" id="3.40.50.620:FF:000056">
    <property type="entry name" value="Leucine--tRNA ligase"/>
    <property type="match status" value="1"/>
</dbReference>
<feature type="domain" description="Methionyl/Leucyl tRNA synthetase" evidence="13">
    <location>
        <begin position="39"/>
        <end position="183"/>
    </location>
</feature>
<keyword evidence="7 9" id="KW-0030">Aminoacyl-tRNA synthetase</keyword>
<organism evidence="16 18">
    <name type="scientific">Ferroacidibacillus organovorans</name>
    <dbReference type="NCBI Taxonomy" id="1765683"/>
    <lineage>
        <taxon>Bacteria</taxon>
        <taxon>Bacillati</taxon>
        <taxon>Bacillota</taxon>
        <taxon>Bacilli</taxon>
        <taxon>Bacillales</taxon>
        <taxon>Alicyclobacillaceae</taxon>
        <taxon>Ferroacidibacillus</taxon>
    </lineage>
</organism>
<dbReference type="SUPFAM" id="SSF50677">
    <property type="entry name" value="ValRS/IleRS/LeuRS editing domain"/>
    <property type="match status" value="1"/>
</dbReference>
<evidence type="ECO:0000256" key="4">
    <source>
        <dbReference type="ARBA" id="ARBA00022741"/>
    </source>
</evidence>
<evidence type="ECO:0000256" key="2">
    <source>
        <dbReference type="ARBA" id="ARBA00022490"/>
    </source>
</evidence>
<dbReference type="NCBIfam" id="TIGR00396">
    <property type="entry name" value="leuS_bact"/>
    <property type="match status" value="1"/>
</dbReference>
<keyword evidence="6 9" id="KW-0648">Protein biosynthesis</keyword>
<dbReference type="OrthoDB" id="9810365at2"/>
<dbReference type="GO" id="GO:0006429">
    <property type="term" value="P:leucyl-tRNA aminoacylation"/>
    <property type="evidence" value="ECO:0007669"/>
    <property type="project" value="UniProtKB-UniRule"/>
</dbReference>
<dbReference type="InterPro" id="IPR013155">
    <property type="entry name" value="M/V/L/I-tRNA-synth_anticd-bd"/>
</dbReference>
<dbReference type="GO" id="GO:0005524">
    <property type="term" value="F:ATP binding"/>
    <property type="evidence" value="ECO:0007669"/>
    <property type="project" value="UniProtKB-UniRule"/>
</dbReference>
<dbReference type="InterPro" id="IPR014729">
    <property type="entry name" value="Rossmann-like_a/b/a_fold"/>
</dbReference>
<evidence type="ECO:0000313" key="18">
    <source>
        <dbReference type="Proteomes" id="UP000190229"/>
    </source>
</evidence>
<evidence type="ECO:0000259" key="14">
    <source>
        <dbReference type="Pfam" id="PF13603"/>
    </source>
</evidence>
<reference evidence="15 17" key="1">
    <citation type="submission" date="2016-02" db="EMBL/GenBank/DDBJ databases">
        <title>Draft genome sequence of Acidibacillus ferrooxidans SLC66.</title>
        <authorList>
            <person name="Oliveira G."/>
            <person name="Nancucheo I."/>
            <person name="Dall'Agnol H."/>
            <person name="Johnson B."/>
            <person name="Oliveira R."/>
            <person name="Nunes G.L."/>
            <person name="Tzotzos G."/>
            <person name="Orellana S.C."/>
            <person name="Salim A.C."/>
            <person name="Araujo F.M."/>
        </authorList>
    </citation>
    <scope>NUCLEOTIDE SEQUENCE [LARGE SCALE GENOMIC DNA]</scope>
    <source>
        <strain evidence="15 17">SLC66</strain>
    </source>
</reference>
<keyword evidence="5 9" id="KW-0067">ATP-binding</keyword>
<evidence type="ECO:0000259" key="13">
    <source>
        <dbReference type="Pfam" id="PF09334"/>
    </source>
</evidence>
<keyword evidence="2 9" id="KW-0963">Cytoplasm</keyword>
<dbReference type="EMBL" id="MWPS01000016">
    <property type="protein sequence ID" value="OPG16492.1"/>
    <property type="molecule type" value="Genomic_DNA"/>
</dbReference>
<dbReference type="Gene3D" id="1.10.730.10">
    <property type="entry name" value="Isoleucyl-tRNA Synthetase, Domain 1"/>
    <property type="match status" value="1"/>
</dbReference>
<evidence type="ECO:0000313" key="16">
    <source>
        <dbReference type="EMBL" id="OPG16492.1"/>
    </source>
</evidence>
<feature type="domain" description="Aminoacyl-tRNA synthetase class Ia" evidence="11">
    <location>
        <begin position="418"/>
        <end position="608"/>
    </location>
</feature>
<evidence type="ECO:0000313" key="17">
    <source>
        <dbReference type="Proteomes" id="UP000077421"/>
    </source>
</evidence>
<dbReference type="PANTHER" id="PTHR43740">
    <property type="entry name" value="LEUCYL-TRNA SYNTHETASE"/>
    <property type="match status" value="1"/>
</dbReference>
<keyword evidence="3 9" id="KW-0436">Ligase</keyword>
<dbReference type="PANTHER" id="PTHR43740:SF2">
    <property type="entry name" value="LEUCINE--TRNA LIGASE, MITOCHONDRIAL"/>
    <property type="match status" value="1"/>
</dbReference>
<dbReference type="HAMAP" id="MF_00049_B">
    <property type="entry name" value="Leu_tRNA_synth_B"/>
    <property type="match status" value="1"/>
</dbReference>
<feature type="domain" description="Methionyl/Valyl/Leucyl/Isoleucyl-tRNA synthetase anticodon-binding" evidence="12">
    <location>
        <begin position="654"/>
        <end position="772"/>
    </location>
</feature>
<comment type="similarity">
    <text evidence="1 9 10">Belongs to the class-I aminoacyl-tRNA synthetase family.</text>
</comment>
<proteinExistence type="inferred from homology"/>
<dbReference type="Pfam" id="PF13603">
    <property type="entry name" value="tRNA-synt_1_2"/>
    <property type="match status" value="1"/>
</dbReference>
<dbReference type="Pfam" id="PF00133">
    <property type="entry name" value="tRNA-synt_1"/>
    <property type="match status" value="1"/>
</dbReference>
<evidence type="ECO:0000256" key="8">
    <source>
        <dbReference type="ARBA" id="ARBA00047469"/>
    </source>
</evidence>
<name>A0A162RTU7_9BACL</name>
<gene>
    <name evidence="9" type="primary">leuS</name>
    <name evidence="15" type="ORF">AYW79_14970</name>
    <name evidence="16" type="ORF">B2M26_06350</name>
</gene>
<dbReference type="RefSeq" id="WP_067567593.1">
    <property type="nucleotide sequence ID" value="NZ_LSUQ01000095.1"/>
</dbReference>
<evidence type="ECO:0000256" key="10">
    <source>
        <dbReference type="RuleBase" id="RU363039"/>
    </source>
</evidence>
<evidence type="ECO:0000256" key="9">
    <source>
        <dbReference type="HAMAP-Rule" id="MF_00049"/>
    </source>
</evidence>
<dbReference type="InterPro" id="IPR009080">
    <property type="entry name" value="tRNAsynth_Ia_anticodon-bd"/>
</dbReference>
<sequence>MGYEPNIIEPKWRKVWNEAHLNEARDDSARPKYYCLDMFPYPSGSGLHVGHWRGYVLSDVFSRYKRLRGYEVLHPMGWDAFGLPAENDAIKKGIHPSVGTARNIANFKLQLEQMGAMFDWTREINTSSPEYYKFTQWIFLQLFDMGLAYRKEMPINWCPSCKTGLANEEVVDGACERCGAEVTKKNLNQWMLRITAYAERLLTDLETLEWPDKVKKMQANWIGKSEGARIRFAVKGDTDQQIEVFTTRPDTLYGATYMVLAPEHPLVEVITTVEQHAFVQKYVREALAKSALTRQMQDKSKTGQFTGAYAINPINDEALPIYIADYVLMDYGTGAIMAVPGHDERDFAFAVAYQLPIRRVIAEKGVAANVPLKEAYTGEGLLVHSAAFDGLSITEGKRAILAHLEASGRAEAVVSYKLRDWVFARQRYWGEPIPLIHCASCGTVPVPESDLPVLLPDVERYEPTGTGESPLAAMESFVQTTCPKCQGPARRETDTMPQWAGSCWYFLRFADPHNQEQLFSKEKVDHWLPVDMYIGGVEHAVLHLLYARFFTKVLYDRKVISFNEPFLRLFNQGMLTLNGAKMSKSKGNVVSPDELVERYGTDTVRLYELFVGPPEVDAEWNPRAIDGMARFLSRVYRLMEERTVHAVGRQHAERAVLKARHRLIKQVTERIESFRFNTVVSAFMEFVSVMNDQSGALDRETLEAFVICMSPLAPHLAEECWRMLGHKTSVFLAEWPVFDPSYLQEDEVEIVIQVNGKIKDRVTVAMDAPLDALLEQVKARELVDRALAGKAIVKPIYVPGKLLNLVVR</sequence>
<dbReference type="GO" id="GO:0002161">
    <property type="term" value="F:aminoacyl-tRNA deacylase activity"/>
    <property type="evidence" value="ECO:0007669"/>
    <property type="project" value="InterPro"/>
</dbReference>
<dbReference type="EC" id="6.1.1.4" evidence="9"/>
<comment type="subcellular location">
    <subcellularLocation>
        <location evidence="9">Cytoplasm</location>
    </subcellularLocation>
</comment>
<comment type="caution">
    <text evidence="16">The sequence shown here is derived from an EMBL/GenBank/DDBJ whole genome shotgun (WGS) entry which is preliminary data.</text>
</comment>
<dbReference type="Pfam" id="PF09334">
    <property type="entry name" value="tRNA-synt_1g"/>
    <property type="match status" value="1"/>
</dbReference>
<evidence type="ECO:0000256" key="5">
    <source>
        <dbReference type="ARBA" id="ARBA00022840"/>
    </source>
</evidence>
<feature type="domain" description="Leucyl-tRNA synthetase editing" evidence="14">
    <location>
        <begin position="220"/>
        <end position="405"/>
    </location>
</feature>
<protein>
    <recommendedName>
        <fullName evidence="9">Leucine--tRNA ligase</fullName>
        <ecNumber evidence="9">6.1.1.4</ecNumber>
    </recommendedName>
    <alternativeName>
        <fullName evidence="9">Leucyl-tRNA synthetase</fullName>
        <shortName evidence="9">LeuRS</shortName>
    </alternativeName>
</protein>
<evidence type="ECO:0000313" key="15">
    <source>
        <dbReference type="EMBL" id="OAG86696.1"/>
    </source>
</evidence>
<dbReference type="SUPFAM" id="SSF47323">
    <property type="entry name" value="Anticodon-binding domain of a subclass of class I aminoacyl-tRNA synthetases"/>
    <property type="match status" value="1"/>
</dbReference>
<dbReference type="InterPro" id="IPR009008">
    <property type="entry name" value="Val/Leu/Ile-tRNA-synth_edit"/>
</dbReference>
<dbReference type="Proteomes" id="UP000190229">
    <property type="component" value="Unassembled WGS sequence"/>
</dbReference>
<dbReference type="InterPro" id="IPR015413">
    <property type="entry name" value="Methionyl/Leucyl_tRNA_Synth"/>
</dbReference>
<dbReference type="Pfam" id="PF08264">
    <property type="entry name" value="Anticodon_1"/>
    <property type="match status" value="1"/>
</dbReference>
<dbReference type="STRING" id="1765683.B2M26_06350"/>
<dbReference type="FunFam" id="1.10.730.10:FF:000011">
    <property type="entry name" value="Leucine--tRNA ligase chloroplastic/mitochondrial"/>
    <property type="match status" value="1"/>
</dbReference>
<dbReference type="InterPro" id="IPR002300">
    <property type="entry name" value="aa-tRNA-synth_Ia"/>
</dbReference>
<dbReference type="PRINTS" id="PR00985">
    <property type="entry name" value="TRNASYNTHLEU"/>
</dbReference>
<dbReference type="GO" id="GO:0004823">
    <property type="term" value="F:leucine-tRNA ligase activity"/>
    <property type="evidence" value="ECO:0007669"/>
    <property type="project" value="UniProtKB-UniRule"/>
</dbReference>
<dbReference type="AlphaFoldDB" id="A0A162RTU7"/>